<dbReference type="GO" id="GO:0071897">
    <property type="term" value="P:DNA biosynthetic process"/>
    <property type="evidence" value="ECO:0007669"/>
    <property type="project" value="UniProtKB-ARBA"/>
</dbReference>
<dbReference type="InterPro" id="IPR005312">
    <property type="entry name" value="DUF1759"/>
</dbReference>
<dbReference type="InterPro" id="IPR000477">
    <property type="entry name" value="RT_dom"/>
</dbReference>
<accession>A0AAV0YAV3</accession>
<evidence type="ECO:0000313" key="2">
    <source>
        <dbReference type="EMBL" id="CAI6377611.1"/>
    </source>
</evidence>
<dbReference type="GO" id="GO:0015074">
    <property type="term" value="P:DNA integration"/>
    <property type="evidence" value="ECO:0007669"/>
    <property type="project" value="InterPro"/>
</dbReference>
<gene>
    <name evidence="2" type="ORF">MEUPH1_LOCUS30843</name>
</gene>
<name>A0AAV0YAV3_9HEMI</name>
<dbReference type="GO" id="GO:0042575">
    <property type="term" value="C:DNA polymerase complex"/>
    <property type="evidence" value="ECO:0007669"/>
    <property type="project" value="UniProtKB-ARBA"/>
</dbReference>
<proteinExistence type="predicted"/>
<dbReference type="InterPro" id="IPR036397">
    <property type="entry name" value="RNaseH_sf"/>
</dbReference>
<evidence type="ECO:0000313" key="3">
    <source>
        <dbReference type="Proteomes" id="UP001160148"/>
    </source>
</evidence>
<dbReference type="Proteomes" id="UP001160148">
    <property type="component" value="Unassembled WGS sequence"/>
</dbReference>
<dbReference type="Pfam" id="PF00078">
    <property type="entry name" value="RVT_1"/>
    <property type="match status" value="1"/>
</dbReference>
<dbReference type="Pfam" id="PF03564">
    <property type="entry name" value="DUF1759"/>
    <property type="match status" value="1"/>
</dbReference>
<sequence length="1552" mass="176981">MVLDSSQEKDISELKKRRGVIKASLTRMKTFVSKFDVDEDPITLLEFRQEELPIINRKFDDTQTQLELLVEEQSAEEEERTKFENEYYCIRSQIQEIINTKKGLNSSINNMSVSASTTNNRVRLEPISLPTFTGNIQDWQSFYDCFRVMVHEDTGFSSAQRFYYLRSHLTGAALDLVKSVPMTDVNYEVALNRLKQRYDNPGLVIQSHIRSILETPYIQKASAGELQGLHAHICVHIAALKAMKQPTDQWDAWLVTIIVSRLDTATSHDWQLRQESTHLPKYEALERFLANRCVALENSDYSKQISGEVDSQRNNSKGKEYEQKPKKFALMVGTEHDVCPKCKGPHRIYTCESFKKLTIIERLNVIRDARLCFNCLSGFHLANVCKSKYSCGRCHRRHNTLLHLEGRPDNTNDNVTNDAREVSPTRASTSQGHAHSMAATLTNSYVFLSTAVVTIRDINGKAHKCRTVLDSGSQLNFISKGLQNKLKLPSERVVLPVCGIGTSQLQTSSRVNIQLLSCVSTFNLDITCHVLPNIVSDLPSCRKPRDGWKINEELSMQLADPNFDQAGPVDILIGAGVFFDIMTPERIPLEIGNVSLQGTKLGWVVTGEVVATCLLGVGRPLDEDWEAIQREENQPFGRSSKTNLRFSEEQEAVDHFMKTVTRNSDGRFVLRLPTRPRVNELGCSLNMATCRFINVERRLQRDDQLRMEYNKFMTEYIKMGHMEEIKDDITARPTFYLPHHAVIKSSSLTTKVRVVFDASARGSNGIALNDVLMRGPSIQEDLISILSRFRKHQFVITADIEKMFRQVLVAKEDRDLQRIVWREHPSDVLRKYRLNTVTYGTTPASFMTTKCLDELASQNEVLFPNAAKTIRRDFYMDDIMTGGDSEEECLKLQQDVSSILSSAKLPLRKWCSNSVTILKKIEGSNDDPLFVLKLGDQDTIKSLGLCWNPTTDVFKFNLENNKLEAMITKRALLSSLNSIFDPLGFLAPVLVKGKVFLQQLWQMKINWDSPLPADIKSRWHQFWTDLVELQTLEIPRKAKEAPSQEFEIHGFSDRSQDAYGACIYVRSKDHLGRWHVKLICAKTRVAPLTGATIPRLELGGALVLAQLGLRIAKSWEIDISQFWLWTDSTIVLGWINSQPNRLKTYVSNRICQILEITNSHQWHYISSNENPADILSRGIRPQDLKETLLWWQGPLWLKQDDKSRKEDPNLWPKPVDLPELKLIRLALITREPTRDLVNFYSEWYKLRRAVAWMHKFLDYLRLKHAEPAKRYLTAEELERADNTLLKRAQIDSFNSDISALIPGKEISCRSKLKSLQPKLKNGLMVVGGRLRNADIPQYQREPIILASDHKITKMIFVHVHVELLHCGPQSLLAEVRRRYWPIKGRVIARSTFRRCIKCIKAKPTFNHPSMGHLPKQRVQCTRPFANTGVDFAGPVSIRSGIRGRPSKKAWIAIFVCFSVKAIHIEAVEDMTSAAFLAALRRFISRRGKPSAMWSDNGTNFVGAEGKLSEYVQNVANTLENEGVTWHFNPPSAPHFGGLWECKTSSTTRTKGR</sequence>
<protein>
    <recommendedName>
        <fullName evidence="1">Integrase catalytic domain-containing protein</fullName>
    </recommendedName>
</protein>
<comment type="caution">
    <text evidence="2">The sequence shown here is derived from an EMBL/GenBank/DDBJ whole genome shotgun (WGS) entry which is preliminary data.</text>
</comment>
<dbReference type="InterPro" id="IPR001584">
    <property type="entry name" value="Integrase_cat-core"/>
</dbReference>
<dbReference type="EMBL" id="CARXXK010001804">
    <property type="protein sequence ID" value="CAI6377611.1"/>
    <property type="molecule type" value="Genomic_DNA"/>
</dbReference>
<reference evidence="2 3" key="1">
    <citation type="submission" date="2023-01" db="EMBL/GenBank/DDBJ databases">
        <authorList>
            <person name="Whitehead M."/>
        </authorList>
    </citation>
    <scope>NUCLEOTIDE SEQUENCE [LARGE SCALE GENOMIC DNA]</scope>
</reference>
<dbReference type="CDD" id="cd01644">
    <property type="entry name" value="RT_pepA17"/>
    <property type="match status" value="1"/>
</dbReference>
<dbReference type="PANTHER" id="PTHR47331:SF1">
    <property type="entry name" value="GAG-LIKE PROTEIN"/>
    <property type="match status" value="1"/>
</dbReference>
<dbReference type="Pfam" id="PF05380">
    <property type="entry name" value="Peptidase_A17"/>
    <property type="match status" value="1"/>
</dbReference>
<evidence type="ECO:0000259" key="1">
    <source>
        <dbReference type="PROSITE" id="PS50994"/>
    </source>
</evidence>
<dbReference type="SUPFAM" id="SSF56672">
    <property type="entry name" value="DNA/RNA polymerases"/>
    <property type="match status" value="1"/>
</dbReference>
<dbReference type="Gene3D" id="3.30.70.270">
    <property type="match status" value="1"/>
</dbReference>
<dbReference type="InterPro" id="IPR043502">
    <property type="entry name" value="DNA/RNA_pol_sf"/>
</dbReference>
<feature type="domain" description="Integrase catalytic" evidence="1">
    <location>
        <begin position="1419"/>
        <end position="1552"/>
    </location>
</feature>
<dbReference type="Gene3D" id="3.10.10.10">
    <property type="entry name" value="HIV Type 1 Reverse Transcriptase, subunit A, domain 1"/>
    <property type="match status" value="1"/>
</dbReference>
<organism evidence="2 3">
    <name type="scientific">Macrosiphum euphorbiae</name>
    <name type="common">potato aphid</name>
    <dbReference type="NCBI Taxonomy" id="13131"/>
    <lineage>
        <taxon>Eukaryota</taxon>
        <taxon>Metazoa</taxon>
        <taxon>Ecdysozoa</taxon>
        <taxon>Arthropoda</taxon>
        <taxon>Hexapoda</taxon>
        <taxon>Insecta</taxon>
        <taxon>Pterygota</taxon>
        <taxon>Neoptera</taxon>
        <taxon>Paraneoptera</taxon>
        <taxon>Hemiptera</taxon>
        <taxon>Sternorrhyncha</taxon>
        <taxon>Aphidomorpha</taxon>
        <taxon>Aphidoidea</taxon>
        <taxon>Aphididae</taxon>
        <taxon>Macrosiphini</taxon>
        <taxon>Macrosiphum</taxon>
    </lineage>
</organism>
<dbReference type="InterPro" id="IPR043128">
    <property type="entry name" value="Rev_trsase/Diguanyl_cyclase"/>
</dbReference>
<dbReference type="PROSITE" id="PS50994">
    <property type="entry name" value="INTEGRASE"/>
    <property type="match status" value="1"/>
</dbReference>
<keyword evidence="3" id="KW-1185">Reference proteome</keyword>
<dbReference type="SUPFAM" id="SSF53098">
    <property type="entry name" value="Ribonuclease H-like"/>
    <property type="match status" value="1"/>
</dbReference>
<dbReference type="GO" id="GO:0003676">
    <property type="term" value="F:nucleic acid binding"/>
    <property type="evidence" value="ECO:0007669"/>
    <property type="project" value="InterPro"/>
</dbReference>
<dbReference type="PANTHER" id="PTHR47331">
    <property type="entry name" value="PHD-TYPE DOMAIN-CONTAINING PROTEIN"/>
    <property type="match status" value="1"/>
</dbReference>
<dbReference type="InterPro" id="IPR008042">
    <property type="entry name" value="Retrotrans_Pao"/>
</dbReference>
<dbReference type="Gene3D" id="3.30.420.10">
    <property type="entry name" value="Ribonuclease H-like superfamily/Ribonuclease H"/>
    <property type="match status" value="1"/>
</dbReference>
<dbReference type="InterPro" id="IPR012337">
    <property type="entry name" value="RNaseH-like_sf"/>
</dbReference>